<sequence length="265" mass="29325">MLEILLKDLFITSTILISSASLFLSGEMKNNDSFLSKDEVMLSFEATGGFGHEMGGVTGSINDVKISPVGELSFMKLCMSGSDYSLTLLSDLKKSVEVDAFNNDYTIGRWVMGMYRLDWGGTNEIVRIEYPIHYIVGKPLTAYGTLPKGKGGIKECKFVDASQPTLLNVGTNVLEKIETSGKLNLETGIFYFTIGFSIGNRMVEFKKSSDIGETTTDITNNDARYSLYAFGKDLTSPFIGLNYMFRYMENNTIATIEGIVVYKCD</sequence>
<protein>
    <submittedName>
        <fullName evidence="1">Uncharacterized protein</fullName>
    </submittedName>
</protein>
<proteinExistence type="predicted"/>
<dbReference type="EMBL" id="SBIJ01000006">
    <property type="protein sequence ID" value="TNH44455.1"/>
    <property type="molecule type" value="Genomic_DNA"/>
</dbReference>
<comment type="caution">
    <text evidence="1">The sequence shown here is derived from an EMBL/GenBank/DDBJ whole genome shotgun (WGS) entry which is preliminary data.</text>
</comment>
<name>A0A5C4RKY0_PHOLU</name>
<gene>
    <name evidence="1" type="ORF">EP164_05875</name>
</gene>
<dbReference type="Proteomes" id="UP000307592">
    <property type="component" value="Unassembled WGS sequence"/>
</dbReference>
<evidence type="ECO:0000313" key="1">
    <source>
        <dbReference type="EMBL" id="TNH44455.1"/>
    </source>
</evidence>
<evidence type="ECO:0000313" key="2">
    <source>
        <dbReference type="Proteomes" id="UP000307592"/>
    </source>
</evidence>
<accession>A0A5C4RKY0</accession>
<dbReference type="RefSeq" id="WP_139654967.1">
    <property type="nucleotide sequence ID" value="NZ_CAWOQH010000188.1"/>
</dbReference>
<reference evidence="1 2" key="1">
    <citation type="submission" date="2019-01" db="EMBL/GenBank/DDBJ databases">
        <title>Draft genome assembly of Photorhabdus luminescens subsp. sonorensis Caborca.</title>
        <authorList>
            <person name="Duong D.A."/>
            <person name="Espinosa-Artiles P."/>
            <person name="Orozco R.A."/>
            <person name="Molnar I."/>
            <person name="Stock P."/>
        </authorList>
    </citation>
    <scope>NUCLEOTIDE SEQUENCE [LARGE SCALE GENOMIC DNA]</scope>
    <source>
        <strain evidence="1 2">Caborca</strain>
    </source>
</reference>
<organism evidence="1 2">
    <name type="scientific">Photorhabdus luminescens subsp. sonorensis</name>
    <dbReference type="NCBI Taxonomy" id="1173677"/>
    <lineage>
        <taxon>Bacteria</taxon>
        <taxon>Pseudomonadati</taxon>
        <taxon>Pseudomonadota</taxon>
        <taxon>Gammaproteobacteria</taxon>
        <taxon>Enterobacterales</taxon>
        <taxon>Morganellaceae</taxon>
        <taxon>Photorhabdus</taxon>
    </lineage>
</organism>
<dbReference type="AlphaFoldDB" id="A0A5C4RKY0"/>